<keyword evidence="2" id="KW-1185">Reference proteome</keyword>
<protein>
    <submittedName>
        <fullName evidence="1">Nucleotidyl transferase AbiEii toxin, Type IV TA system</fullName>
    </submittedName>
</protein>
<reference evidence="2" key="1">
    <citation type="submission" date="2016-10" db="EMBL/GenBank/DDBJ databases">
        <authorList>
            <person name="Varghese N."/>
            <person name="Submissions S."/>
        </authorList>
    </citation>
    <scope>NUCLEOTIDE SEQUENCE [LARGE SCALE GENOMIC DNA]</scope>
    <source>
        <strain evidence="2">DSM 22619</strain>
    </source>
</reference>
<dbReference type="AlphaFoldDB" id="A0A1G6NF85"/>
<dbReference type="EMBL" id="FMZL01000034">
    <property type="protein sequence ID" value="SDC66084.1"/>
    <property type="molecule type" value="Genomic_DNA"/>
</dbReference>
<organism evidence="1 2">
    <name type="scientific">Parafannyhessea umbonata</name>
    <dbReference type="NCBI Taxonomy" id="604330"/>
    <lineage>
        <taxon>Bacteria</taxon>
        <taxon>Bacillati</taxon>
        <taxon>Actinomycetota</taxon>
        <taxon>Coriobacteriia</taxon>
        <taxon>Coriobacteriales</taxon>
        <taxon>Atopobiaceae</taxon>
        <taxon>Parafannyhessea</taxon>
    </lineage>
</organism>
<dbReference type="STRING" id="604330.SAMN04489857_0022"/>
<evidence type="ECO:0000313" key="1">
    <source>
        <dbReference type="EMBL" id="SDC66084.1"/>
    </source>
</evidence>
<dbReference type="Proteomes" id="UP000198528">
    <property type="component" value="Unassembled WGS sequence"/>
</dbReference>
<accession>A0A1G6NF85</accession>
<keyword evidence="1" id="KW-0808">Transferase</keyword>
<dbReference type="InterPro" id="IPR014942">
    <property type="entry name" value="AbiEii"/>
</dbReference>
<gene>
    <name evidence="1" type="ORF">SAMN04487824_1349</name>
</gene>
<evidence type="ECO:0000313" key="2">
    <source>
        <dbReference type="Proteomes" id="UP000198528"/>
    </source>
</evidence>
<sequence length="295" mass="31813">MRYKSAAALEMAVKSAASASPMDTGRAVSAFYFHRLLCRVFAGGNGSFVLKGGRAMLARTVDARATRDIDLLSTEGSLEDALEELVRLAGTDLGDFVTFEFAGSRPIKAEDEYRSGLSVGFVPMLGAKRMQPVSVDLVVDEVPLEGAERISPADRIEVEGLETCDYLVYPVEAALADKLCGIVEVHGGRASSRVKDLVDIAVYATTATVDGSGFQSRLRREASARRIFLGDSFGLPKAWGAPQARQYAKLCQRTGLPEALRNMEAASELAGRLLDPAIRGEAGGRHWNPAAREWE</sequence>
<dbReference type="Pfam" id="PF08843">
    <property type="entry name" value="AbiEii"/>
    <property type="match status" value="1"/>
</dbReference>
<name>A0A1G6NF85_9ACTN</name>
<proteinExistence type="predicted"/>
<dbReference type="GO" id="GO:0016740">
    <property type="term" value="F:transferase activity"/>
    <property type="evidence" value="ECO:0007669"/>
    <property type="project" value="UniProtKB-KW"/>
</dbReference>